<gene>
    <name evidence="2" type="primary">LOC142165994</name>
</gene>
<dbReference type="RefSeq" id="XP_075080494.1">
    <property type="nucleotide sequence ID" value="XM_075224393.1"/>
</dbReference>
<dbReference type="Proteomes" id="UP000790787">
    <property type="component" value="Chromosome 11"/>
</dbReference>
<proteinExistence type="predicted"/>
<accession>A0AC58S6A7</accession>
<protein>
    <submittedName>
        <fullName evidence="2">Uncharacterized protein LOC142165994</fullName>
    </submittedName>
</protein>
<sequence length="361" mass="40924">MAQEEKLLRVLRKHNRAIGWTMYDIRGISPAFYMHKILMEDGHKPSVEQKRHLNPIMKEVLTKEMVKWLDTGIVFLANGEKAIFMVREGIVRGHKVSKSGLQVNKAKVEAVEKLPPSTSVKGICSFLGHGGFYHHFIKGFPKFFSPLCMLLEKDTPFKFDDSYLKAFEELKGRLVTAPIIIAPDWAQQFELMCDASDIGIRAVLGDRKGTGNRVANHLSRLEDRNHVVEGGSIKETFPNEQLLSITSSEASWYILVAVDYVSKWVEAIALPSNDAKVVVNFVKKHIFPRFRTPRVLISDRVTHFCNKLLNNVLTKYGVKHKVATAYHPQMSGQVKVSNREVKQILEKTVSGNRKDWAEKAG</sequence>
<name>A0AC58S6A7_TOBAC</name>
<keyword evidence="1" id="KW-1185">Reference proteome</keyword>
<evidence type="ECO:0000313" key="2">
    <source>
        <dbReference type="RefSeq" id="XP_075080494.1"/>
    </source>
</evidence>
<reference evidence="2" key="2">
    <citation type="submission" date="2025-08" db="UniProtKB">
        <authorList>
            <consortium name="RefSeq"/>
        </authorList>
    </citation>
    <scope>IDENTIFICATION</scope>
    <source>
        <tissue evidence="2">Leaf</tissue>
    </source>
</reference>
<organism evidence="1 2">
    <name type="scientific">Nicotiana tabacum</name>
    <name type="common">Common tobacco</name>
    <dbReference type="NCBI Taxonomy" id="4097"/>
    <lineage>
        <taxon>Eukaryota</taxon>
        <taxon>Viridiplantae</taxon>
        <taxon>Streptophyta</taxon>
        <taxon>Embryophyta</taxon>
        <taxon>Tracheophyta</taxon>
        <taxon>Spermatophyta</taxon>
        <taxon>Magnoliopsida</taxon>
        <taxon>eudicotyledons</taxon>
        <taxon>Gunneridae</taxon>
        <taxon>Pentapetalae</taxon>
        <taxon>asterids</taxon>
        <taxon>lamiids</taxon>
        <taxon>Solanales</taxon>
        <taxon>Solanaceae</taxon>
        <taxon>Nicotianoideae</taxon>
        <taxon>Nicotianeae</taxon>
        <taxon>Nicotiana</taxon>
    </lineage>
</organism>
<evidence type="ECO:0000313" key="1">
    <source>
        <dbReference type="Proteomes" id="UP000790787"/>
    </source>
</evidence>
<reference evidence="1" key="1">
    <citation type="journal article" date="2014" name="Nat. Commun.">
        <title>The tobacco genome sequence and its comparison with those of tomato and potato.</title>
        <authorList>
            <person name="Sierro N."/>
            <person name="Battey J.N."/>
            <person name="Ouadi S."/>
            <person name="Bakaher N."/>
            <person name="Bovet L."/>
            <person name="Willig A."/>
            <person name="Goepfert S."/>
            <person name="Peitsch M.C."/>
            <person name="Ivanov N.V."/>
        </authorList>
    </citation>
    <scope>NUCLEOTIDE SEQUENCE [LARGE SCALE GENOMIC DNA]</scope>
</reference>